<evidence type="ECO:0000313" key="6">
    <source>
        <dbReference type="EMBL" id="SET23220.1"/>
    </source>
</evidence>
<dbReference type="PANTHER" id="PTHR30024:SF43">
    <property type="entry name" value="BLL4572 PROTEIN"/>
    <property type="match status" value="1"/>
</dbReference>
<evidence type="ECO:0000256" key="1">
    <source>
        <dbReference type="ARBA" id="ARBA00004308"/>
    </source>
</evidence>
<dbReference type="Pfam" id="PF13379">
    <property type="entry name" value="NMT1_2"/>
    <property type="match status" value="1"/>
</dbReference>
<dbReference type="STRING" id="349064.SAMN05660429_01327"/>
<dbReference type="EMBL" id="FOHK01000005">
    <property type="protein sequence ID" value="SET23220.1"/>
    <property type="molecule type" value="Genomic_DNA"/>
</dbReference>
<accession>A0A1I0CU46</accession>
<evidence type="ECO:0000256" key="4">
    <source>
        <dbReference type="ARBA" id="ARBA00022519"/>
    </source>
</evidence>
<gene>
    <name evidence="6" type="ORF">SAMN05660429_01327</name>
</gene>
<evidence type="ECO:0000256" key="2">
    <source>
        <dbReference type="ARBA" id="ARBA00022448"/>
    </source>
</evidence>
<dbReference type="RefSeq" id="WP_093328666.1">
    <property type="nucleotide sequence ID" value="NZ_AP027363.1"/>
</dbReference>
<dbReference type="CDD" id="cd13553">
    <property type="entry name" value="PBP2_NrtA_CpmA_like"/>
    <property type="match status" value="1"/>
</dbReference>
<dbReference type="Proteomes" id="UP000199308">
    <property type="component" value="Unassembled WGS sequence"/>
</dbReference>
<keyword evidence="3" id="KW-1003">Cell membrane</keyword>
<evidence type="ECO:0000313" key="7">
    <source>
        <dbReference type="Proteomes" id="UP000199308"/>
    </source>
</evidence>
<dbReference type="OrthoDB" id="9815454at2"/>
<protein>
    <submittedName>
        <fullName evidence="6">Nitrate/nitrite transport system substrate-binding protein</fullName>
    </submittedName>
</protein>
<dbReference type="SUPFAM" id="SSF53850">
    <property type="entry name" value="Periplasmic binding protein-like II"/>
    <property type="match status" value="1"/>
</dbReference>
<proteinExistence type="predicted"/>
<dbReference type="PANTHER" id="PTHR30024">
    <property type="entry name" value="ALIPHATIC SULFONATES-BINDING PROTEIN-RELATED"/>
    <property type="match status" value="1"/>
</dbReference>
<keyword evidence="4" id="KW-0997">Cell inner membrane</keyword>
<organism evidence="6 7">
    <name type="scientific">Thalassotalea agarivorans</name>
    <name type="common">Thalassomonas agarivorans</name>
    <dbReference type="NCBI Taxonomy" id="349064"/>
    <lineage>
        <taxon>Bacteria</taxon>
        <taxon>Pseudomonadati</taxon>
        <taxon>Pseudomonadota</taxon>
        <taxon>Gammaproteobacteria</taxon>
        <taxon>Alteromonadales</taxon>
        <taxon>Colwelliaceae</taxon>
        <taxon>Thalassotalea</taxon>
    </lineage>
</organism>
<dbReference type="Gene3D" id="3.40.190.10">
    <property type="entry name" value="Periplasmic binding protein-like II"/>
    <property type="match status" value="2"/>
</dbReference>
<dbReference type="GO" id="GO:0012505">
    <property type="term" value="C:endomembrane system"/>
    <property type="evidence" value="ECO:0007669"/>
    <property type="project" value="UniProtKB-SubCell"/>
</dbReference>
<reference evidence="6 7" key="1">
    <citation type="submission" date="2016-10" db="EMBL/GenBank/DDBJ databases">
        <authorList>
            <person name="de Groot N.N."/>
        </authorList>
    </citation>
    <scope>NUCLEOTIDE SEQUENCE [LARGE SCALE GENOMIC DNA]</scope>
    <source>
        <strain evidence="6 7">DSM 19706</strain>
    </source>
</reference>
<keyword evidence="2" id="KW-0813">Transport</keyword>
<evidence type="ECO:0000256" key="5">
    <source>
        <dbReference type="ARBA" id="ARBA00023136"/>
    </source>
</evidence>
<comment type="subcellular location">
    <subcellularLocation>
        <location evidence="1">Endomembrane system</location>
    </subcellularLocation>
</comment>
<dbReference type="InterPro" id="IPR044527">
    <property type="entry name" value="NrtA/CpmA_ABC-bd_dom"/>
</dbReference>
<evidence type="ECO:0000256" key="3">
    <source>
        <dbReference type="ARBA" id="ARBA00022475"/>
    </source>
</evidence>
<dbReference type="AlphaFoldDB" id="A0A1I0CU46"/>
<sequence>MTLRDLTLGFMPLNDAAPLVVAHELGFFKKEGLNVTLSKQNSWATLRDKLAAGLLDGAHMLAPMPLASTLGVDGIKVNMLAPMVLSRGGNGITLSKQLAKQIPLNNDGDLPLPATRISDIATARKNAGTKLRFATVHPFSCHHYQLRQWLTQGGITLDDIDIIFLPPSSMVAALYSGDIDGFCVGSPWNTKAIREKVGVTVLTSADNWPGALEKVIAVTADFAKGNADVVTALIRALYKACLWLASPQNKLEAARFLTKAKYLDLSLDVIAPPLLDSCLSGLDKSPRQVQAFCQFDQGNQADVKEFQQLLAMMKQYQQVDIDQSSDVLAQVYSDALYLKALHQSS</sequence>
<keyword evidence="5" id="KW-0472">Membrane</keyword>
<name>A0A1I0CU46_THASX</name>
<keyword evidence="7" id="KW-1185">Reference proteome</keyword>